<keyword evidence="10" id="KW-1185">Reference proteome</keyword>
<keyword evidence="7" id="KW-0411">Iron-sulfur</keyword>
<keyword evidence="2" id="KW-0004">4Fe-4S</keyword>
<comment type="caution">
    <text evidence="9">The sequence shown here is derived from an EMBL/GenBank/DDBJ whole genome shotgun (WGS) entry which is preliminary data.</text>
</comment>
<reference evidence="9" key="1">
    <citation type="submission" date="2022-05" db="EMBL/GenBank/DDBJ databases">
        <title>Expanded diversity of anoxic marine methylotrophy in a Black Sea sulfate reducing microorganism.</title>
        <authorList>
            <person name="Fischer P.Q."/>
            <person name="Stams A.J.M."/>
            <person name="Villanueva L."/>
            <person name="Sousa D.Z."/>
        </authorList>
    </citation>
    <scope>NUCLEOTIDE SEQUENCE</scope>
    <source>
        <strain evidence="9">P130</strain>
    </source>
</reference>
<evidence type="ECO:0000256" key="5">
    <source>
        <dbReference type="ARBA" id="ARBA00022982"/>
    </source>
</evidence>
<keyword evidence="4" id="KW-0677">Repeat</keyword>
<keyword evidence="1" id="KW-0813">Transport</keyword>
<evidence type="ECO:0000256" key="4">
    <source>
        <dbReference type="ARBA" id="ARBA00022737"/>
    </source>
</evidence>
<evidence type="ECO:0000256" key="3">
    <source>
        <dbReference type="ARBA" id="ARBA00022723"/>
    </source>
</evidence>
<keyword evidence="6" id="KW-0408">Iron</keyword>
<dbReference type="SUPFAM" id="SSF54862">
    <property type="entry name" value="4Fe-4S ferredoxins"/>
    <property type="match status" value="1"/>
</dbReference>
<keyword evidence="5" id="KW-0249">Electron transport</keyword>
<accession>A0ABT8QNT5</accession>
<evidence type="ECO:0000313" key="9">
    <source>
        <dbReference type="EMBL" id="MDO0823013.1"/>
    </source>
</evidence>
<dbReference type="PANTHER" id="PTHR43177">
    <property type="entry name" value="PROTEIN NRFC"/>
    <property type="match status" value="1"/>
</dbReference>
<keyword evidence="3" id="KW-0479">Metal-binding</keyword>
<gene>
    <name evidence="9" type="ORF">M8H41_09115</name>
</gene>
<dbReference type="EMBL" id="JAMJEV010000006">
    <property type="protein sequence ID" value="MDO0823013.1"/>
    <property type="molecule type" value="Genomic_DNA"/>
</dbReference>
<evidence type="ECO:0000256" key="2">
    <source>
        <dbReference type="ARBA" id="ARBA00022485"/>
    </source>
</evidence>
<dbReference type="PROSITE" id="PS51379">
    <property type="entry name" value="4FE4S_FER_2"/>
    <property type="match status" value="1"/>
</dbReference>
<evidence type="ECO:0000256" key="6">
    <source>
        <dbReference type="ARBA" id="ARBA00023004"/>
    </source>
</evidence>
<evidence type="ECO:0000259" key="8">
    <source>
        <dbReference type="PROSITE" id="PS51379"/>
    </source>
</evidence>
<dbReference type="InterPro" id="IPR017896">
    <property type="entry name" value="4Fe4S_Fe-S-bd"/>
</dbReference>
<protein>
    <submittedName>
        <fullName evidence="9">(4Fe-4S)-binding protein</fullName>
    </submittedName>
</protein>
<evidence type="ECO:0000256" key="1">
    <source>
        <dbReference type="ARBA" id="ARBA00022448"/>
    </source>
</evidence>
<organism evidence="9 10">
    <name type="scientific">Desulfosporosinus nitroreducens</name>
    <dbReference type="NCBI Taxonomy" id="2018668"/>
    <lineage>
        <taxon>Bacteria</taxon>
        <taxon>Bacillati</taxon>
        <taxon>Bacillota</taxon>
        <taxon>Clostridia</taxon>
        <taxon>Eubacteriales</taxon>
        <taxon>Desulfitobacteriaceae</taxon>
        <taxon>Desulfosporosinus</taxon>
    </lineage>
</organism>
<dbReference type="InterPro" id="IPR050954">
    <property type="entry name" value="ET_IronSulfur_Cluster-Binding"/>
</dbReference>
<evidence type="ECO:0000313" key="10">
    <source>
        <dbReference type="Proteomes" id="UP001176021"/>
    </source>
</evidence>
<name>A0ABT8QNT5_9FIRM</name>
<dbReference type="RefSeq" id="WP_252466853.1">
    <property type="nucleotide sequence ID" value="NZ_JAMHFY010000001.1"/>
</dbReference>
<dbReference type="PANTHER" id="PTHR43177:SF5">
    <property type="entry name" value="ANAEROBIC DIMETHYL SULFOXIDE REDUCTASE CHAIN B-RELATED"/>
    <property type="match status" value="1"/>
</dbReference>
<sequence length="182" mass="20605">MKGEKKIVKLIKVNLDKCIACRACELACSAFHAKPKYSSINPARSRIRLVMDVLNDEYVPIRATEYTKSECVGRQIFTINGKEYSECSFCGASCPSRDLFREPDSGLPLKCDMCEDELGHEPKCVKVCTVGALVYEEYEEEVNEEVKEKEKQIALEMGLKSLLDKYGAQRLLDNFVRMSQKG</sequence>
<dbReference type="Proteomes" id="UP001176021">
    <property type="component" value="Unassembled WGS sequence"/>
</dbReference>
<feature type="domain" description="4Fe-4S ferredoxin-type" evidence="8">
    <location>
        <begin position="9"/>
        <end position="36"/>
    </location>
</feature>
<proteinExistence type="predicted"/>
<dbReference type="Gene3D" id="3.30.70.20">
    <property type="match status" value="1"/>
</dbReference>
<evidence type="ECO:0000256" key="7">
    <source>
        <dbReference type="ARBA" id="ARBA00023014"/>
    </source>
</evidence>